<dbReference type="RefSeq" id="WP_156990391.1">
    <property type="nucleotide sequence ID" value="NZ_VWXL01000052.1"/>
</dbReference>
<accession>A0A6N8HZZ9</accession>
<evidence type="ECO:0000313" key="1">
    <source>
        <dbReference type="EMBL" id="MVB11057.1"/>
    </source>
</evidence>
<dbReference type="EMBL" id="VWXL01000052">
    <property type="protein sequence ID" value="MVB11057.1"/>
    <property type="molecule type" value="Genomic_DNA"/>
</dbReference>
<sequence length="109" mass="11834">MNRTEQTVRILRNTIQHIEYAETIERAESLANMIRGFMIGSRLICVISAGQLRKISSELESTISDVKKRIKETAGGAANTEGGLGKMGIKINASITVLASGVNYAGRRP</sequence>
<name>A0A6N8HZZ9_9FIRM</name>
<evidence type="ECO:0000313" key="2">
    <source>
        <dbReference type="Proteomes" id="UP000469440"/>
    </source>
</evidence>
<keyword evidence="2" id="KW-1185">Reference proteome</keyword>
<proteinExistence type="predicted"/>
<protein>
    <submittedName>
        <fullName evidence="1">Uncharacterized protein</fullName>
    </submittedName>
</protein>
<dbReference type="AlphaFoldDB" id="A0A6N8HZZ9"/>
<reference evidence="1 2" key="1">
    <citation type="submission" date="2019-09" db="EMBL/GenBank/DDBJ databases">
        <title>Genome sequence of Clostridium sp. EA1.</title>
        <authorList>
            <person name="Poehlein A."/>
            <person name="Bengelsdorf F.R."/>
            <person name="Daniel R."/>
        </authorList>
    </citation>
    <scope>NUCLEOTIDE SEQUENCE [LARGE SCALE GENOMIC DNA]</scope>
    <source>
        <strain evidence="1 2">EA1</strain>
    </source>
</reference>
<comment type="caution">
    <text evidence="1">The sequence shown here is derived from an EMBL/GenBank/DDBJ whole genome shotgun (WGS) entry which is preliminary data.</text>
</comment>
<gene>
    <name evidence="1" type="ORF">CAFE_17590</name>
</gene>
<organism evidence="1 2">
    <name type="scientific">Caproicibacter fermentans</name>
    <dbReference type="NCBI Taxonomy" id="2576756"/>
    <lineage>
        <taxon>Bacteria</taxon>
        <taxon>Bacillati</taxon>
        <taxon>Bacillota</taxon>
        <taxon>Clostridia</taxon>
        <taxon>Eubacteriales</taxon>
        <taxon>Acutalibacteraceae</taxon>
        <taxon>Caproicibacter</taxon>
    </lineage>
</organism>
<dbReference type="Proteomes" id="UP000469440">
    <property type="component" value="Unassembled WGS sequence"/>
</dbReference>